<accession>A0ABM7SF71</accession>
<proteinExistence type="predicted"/>
<reference evidence="1 2" key="1">
    <citation type="submission" date="2021-07" db="EMBL/GenBank/DDBJ databases">
        <title>Novel Helicobacter sp. Isolated from a dog.</title>
        <authorList>
            <person name="Rimbara E."/>
            <person name="Suzuki M."/>
        </authorList>
    </citation>
    <scope>NUCLEOTIDE SEQUENCE [LARGE SCALE GENOMIC DNA]</scope>
    <source>
        <strain evidence="2">NHP19-003</strain>
    </source>
</reference>
<dbReference type="EMBL" id="AP024814">
    <property type="protein sequence ID" value="BCZ18250.1"/>
    <property type="molecule type" value="Genomic_DNA"/>
</dbReference>
<gene>
    <name evidence="1" type="ORF">NHP190003_15320</name>
</gene>
<name>A0ABM7SF71_9HELI</name>
<evidence type="ECO:0000313" key="1">
    <source>
        <dbReference type="EMBL" id="BCZ18250.1"/>
    </source>
</evidence>
<keyword evidence="2" id="KW-1185">Reference proteome</keyword>
<organism evidence="1 2">
    <name type="scientific">Helicobacter gastrocanis</name>
    <dbReference type="NCBI Taxonomy" id="2849641"/>
    <lineage>
        <taxon>Bacteria</taxon>
        <taxon>Pseudomonadati</taxon>
        <taxon>Campylobacterota</taxon>
        <taxon>Epsilonproteobacteria</taxon>
        <taxon>Campylobacterales</taxon>
        <taxon>Helicobacteraceae</taxon>
        <taxon>Helicobacter</taxon>
    </lineage>
</organism>
<evidence type="ECO:0000313" key="2">
    <source>
        <dbReference type="Proteomes" id="UP000826775"/>
    </source>
</evidence>
<protein>
    <submittedName>
        <fullName evidence="1">Uncharacterized protein</fullName>
    </submittedName>
</protein>
<dbReference type="RefSeq" id="WP_221279472.1">
    <property type="nucleotide sequence ID" value="NZ_AP024814.1"/>
</dbReference>
<sequence length="81" mass="8663">MGTVSFSNGALLNLNQSEILNALQGGKTYTLLSGNDLKFSTDTQYAANLYQMVQFGNTATTLAKDLKGGATQGGDTWYTFL</sequence>
<dbReference type="Proteomes" id="UP000826775">
    <property type="component" value="Chromosome"/>
</dbReference>